<keyword evidence="5 7" id="KW-1133">Transmembrane helix</keyword>
<dbReference type="FunFam" id="1.10.3730.20:FF:000001">
    <property type="entry name" value="Quaternary ammonium compound resistance transporter SugE"/>
    <property type="match status" value="1"/>
</dbReference>
<evidence type="ECO:0000256" key="7">
    <source>
        <dbReference type="SAM" id="Phobius"/>
    </source>
</evidence>
<dbReference type="EMBL" id="FPHR01000019">
    <property type="protein sequence ID" value="SFV77241.1"/>
    <property type="molecule type" value="Genomic_DNA"/>
</dbReference>
<dbReference type="GO" id="GO:0022857">
    <property type="term" value="F:transmembrane transporter activity"/>
    <property type="evidence" value="ECO:0007669"/>
    <property type="project" value="InterPro"/>
</dbReference>
<dbReference type="PANTHER" id="PTHR30561">
    <property type="entry name" value="SMR FAMILY PROTON-DEPENDENT DRUG EFFLUX TRANSPORTER SUGE"/>
    <property type="match status" value="1"/>
</dbReference>
<evidence type="ECO:0000256" key="5">
    <source>
        <dbReference type="ARBA" id="ARBA00022989"/>
    </source>
</evidence>
<keyword evidence="6 7" id="KW-0472">Membrane</keyword>
<accession>A0A1W1D9F1</accession>
<comment type="subcellular location">
    <subcellularLocation>
        <location evidence="1">Cell membrane</location>
        <topology evidence="1">Multi-pass membrane protein</topology>
    </subcellularLocation>
</comment>
<reference evidence="8" key="1">
    <citation type="submission" date="2016-10" db="EMBL/GenBank/DDBJ databases">
        <authorList>
            <person name="de Groot N.N."/>
        </authorList>
    </citation>
    <scope>NUCLEOTIDE SEQUENCE</scope>
</reference>
<evidence type="ECO:0000256" key="1">
    <source>
        <dbReference type="ARBA" id="ARBA00004651"/>
    </source>
</evidence>
<dbReference type="SUPFAM" id="SSF103481">
    <property type="entry name" value="Multidrug resistance efflux transporter EmrE"/>
    <property type="match status" value="1"/>
</dbReference>
<evidence type="ECO:0000256" key="4">
    <source>
        <dbReference type="ARBA" id="ARBA00022692"/>
    </source>
</evidence>
<feature type="transmembrane region" description="Helical" evidence="7">
    <location>
        <begin position="31"/>
        <end position="52"/>
    </location>
</feature>
<evidence type="ECO:0000256" key="6">
    <source>
        <dbReference type="ARBA" id="ARBA00023136"/>
    </source>
</evidence>
<protein>
    <submittedName>
        <fullName evidence="8">Ethidium bromide-methyl viologen resistance protein EmrE</fullName>
    </submittedName>
</protein>
<evidence type="ECO:0000313" key="8">
    <source>
        <dbReference type="EMBL" id="SFV77241.1"/>
    </source>
</evidence>
<evidence type="ECO:0000256" key="2">
    <source>
        <dbReference type="ARBA" id="ARBA00022448"/>
    </source>
</evidence>
<dbReference type="GO" id="GO:0005886">
    <property type="term" value="C:plasma membrane"/>
    <property type="evidence" value="ECO:0007669"/>
    <property type="project" value="UniProtKB-SubCell"/>
</dbReference>
<dbReference type="InterPro" id="IPR000390">
    <property type="entry name" value="Small_drug/metabolite_transptr"/>
</dbReference>
<dbReference type="InterPro" id="IPR037185">
    <property type="entry name" value="EmrE-like"/>
</dbReference>
<keyword evidence="4 7" id="KW-0812">Transmembrane</keyword>
<dbReference type="Gene3D" id="1.10.3730.20">
    <property type="match status" value="1"/>
</dbReference>
<keyword evidence="3" id="KW-1003">Cell membrane</keyword>
<feature type="transmembrane region" description="Helical" evidence="7">
    <location>
        <begin position="86"/>
        <end position="104"/>
    </location>
</feature>
<evidence type="ECO:0000256" key="3">
    <source>
        <dbReference type="ARBA" id="ARBA00022475"/>
    </source>
</evidence>
<dbReference type="AlphaFoldDB" id="A0A1W1D9F1"/>
<name>A0A1W1D9F1_9ZZZZ</name>
<dbReference type="Pfam" id="PF00893">
    <property type="entry name" value="Multi_Drug_Res"/>
    <property type="match status" value="1"/>
</dbReference>
<gene>
    <name evidence="8" type="ORF">MNB_SUP05-4-197</name>
</gene>
<sequence length="110" mass="11915">MIQAWLFLILAILLEVAGTTAMKFSDGFSKLLPSVLIFVCYALSFIALTFALKKFEMGIAYAIWAGIGTVLITAIGIIYFKESANLLKFGSILLIIIGVIGLHLSTTSHT</sequence>
<dbReference type="PANTHER" id="PTHR30561:SF1">
    <property type="entry name" value="MULTIDRUG TRANSPORTER EMRE"/>
    <property type="match status" value="1"/>
</dbReference>
<organism evidence="8">
    <name type="scientific">hydrothermal vent metagenome</name>
    <dbReference type="NCBI Taxonomy" id="652676"/>
    <lineage>
        <taxon>unclassified sequences</taxon>
        <taxon>metagenomes</taxon>
        <taxon>ecological metagenomes</taxon>
    </lineage>
</organism>
<keyword evidence="2" id="KW-0813">Transport</keyword>
<dbReference type="InterPro" id="IPR045324">
    <property type="entry name" value="Small_multidrug_res"/>
</dbReference>
<feature type="transmembrane region" description="Helical" evidence="7">
    <location>
        <begin position="59"/>
        <end position="80"/>
    </location>
</feature>
<proteinExistence type="predicted"/>